<dbReference type="GO" id="GO:0006415">
    <property type="term" value="P:translational termination"/>
    <property type="evidence" value="ECO:0007669"/>
    <property type="project" value="UniProtKB-UniRule"/>
</dbReference>
<dbReference type="PANTHER" id="PTHR20982:SF3">
    <property type="entry name" value="MITOCHONDRIAL RIBOSOME RECYCLING FACTOR PSEUDO 1"/>
    <property type="match status" value="1"/>
</dbReference>
<evidence type="ECO:0000256" key="5">
    <source>
        <dbReference type="HAMAP-Rule" id="MF_00040"/>
    </source>
</evidence>
<evidence type="ECO:0000256" key="3">
    <source>
        <dbReference type="ARBA" id="ARBA00022490"/>
    </source>
</evidence>
<dbReference type="GO" id="GO:0043023">
    <property type="term" value="F:ribosomal large subunit binding"/>
    <property type="evidence" value="ECO:0007669"/>
    <property type="project" value="TreeGrafter"/>
</dbReference>
<dbReference type="Pfam" id="PF01765">
    <property type="entry name" value="RRF"/>
    <property type="match status" value="1"/>
</dbReference>
<name>A0A923I6V8_9FIRM</name>
<dbReference type="AlphaFoldDB" id="A0A923I6V8"/>
<organism evidence="8 9">
    <name type="scientific">Anaerofilum hominis</name>
    <dbReference type="NCBI Taxonomy" id="2763016"/>
    <lineage>
        <taxon>Bacteria</taxon>
        <taxon>Bacillati</taxon>
        <taxon>Bacillota</taxon>
        <taxon>Clostridia</taxon>
        <taxon>Eubacteriales</taxon>
        <taxon>Oscillospiraceae</taxon>
        <taxon>Anaerofilum</taxon>
    </lineage>
</organism>
<keyword evidence="4 5" id="KW-0648">Protein biosynthesis</keyword>
<dbReference type="HAMAP" id="MF_00040">
    <property type="entry name" value="RRF"/>
    <property type="match status" value="1"/>
</dbReference>
<dbReference type="RefSeq" id="WP_186886423.1">
    <property type="nucleotide sequence ID" value="NZ_JACONZ010000001.1"/>
</dbReference>
<feature type="coiled-coil region" evidence="6">
    <location>
        <begin position="109"/>
        <end position="165"/>
    </location>
</feature>
<dbReference type="InterPro" id="IPR002661">
    <property type="entry name" value="Ribosome_recyc_fac"/>
</dbReference>
<reference evidence="8" key="1">
    <citation type="submission" date="2020-08" db="EMBL/GenBank/DDBJ databases">
        <title>Genome public.</title>
        <authorList>
            <person name="Liu C."/>
            <person name="Sun Q."/>
        </authorList>
    </citation>
    <scope>NUCLEOTIDE SEQUENCE</scope>
    <source>
        <strain evidence="8">BX8</strain>
    </source>
</reference>
<dbReference type="Gene3D" id="1.10.132.20">
    <property type="entry name" value="Ribosome-recycling factor"/>
    <property type="match status" value="1"/>
</dbReference>
<evidence type="ECO:0000256" key="4">
    <source>
        <dbReference type="ARBA" id="ARBA00022917"/>
    </source>
</evidence>
<accession>A0A923I6V8</accession>
<evidence type="ECO:0000259" key="7">
    <source>
        <dbReference type="Pfam" id="PF01765"/>
    </source>
</evidence>
<dbReference type="CDD" id="cd00520">
    <property type="entry name" value="RRF"/>
    <property type="match status" value="1"/>
</dbReference>
<dbReference type="GO" id="GO:0005737">
    <property type="term" value="C:cytoplasm"/>
    <property type="evidence" value="ECO:0007669"/>
    <property type="project" value="UniProtKB-SubCell"/>
</dbReference>
<dbReference type="EMBL" id="JACONZ010000001">
    <property type="protein sequence ID" value="MBC5580047.1"/>
    <property type="molecule type" value="Genomic_DNA"/>
</dbReference>
<dbReference type="FunFam" id="1.10.132.20:FF:000001">
    <property type="entry name" value="Ribosome-recycling factor"/>
    <property type="match status" value="1"/>
</dbReference>
<dbReference type="NCBIfam" id="TIGR00496">
    <property type="entry name" value="frr"/>
    <property type="match status" value="1"/>
</dbReference>
<evidence type="ECO:0000313" key="9">
    <source>
        <dbReference type="Proteomes" id="UP000659630"/>
    </source>
</evidence>
<dbReference type="SUPFAM" id="SSF55194">
    <property type="entry name" value="Ribosome recycling factor, RRF"/>
    <property type="match status" value="1"/>
</dbReference>
<evidence type="ECO:0000256" key="6">
    <source>
        <dbReference type="SAM" id="Coils"/>
    </source>
</evidence>
<protein>
    <recommendedName>
        <fullName evidence="5">Ribosome-recycling factor</fullName>
        <shortName evidence="5">RRF</shortName>
    </recommendedName>
    <alternativeName>
        <fullName evidence="5">Ribosome-releasing factor</fullName>
    </alternativeName>
</protein>
<dbReference type="FunFam" id="3.30.1360.40:FF:000001">
    <property type="entry name" value="Ribosome-recycling factor"/>
    <property type="match status" value="1"/>
</dbReference>
<dbReference type="Gene3D" id="3.30.1360.40">
    <property type="match status" value="1"/>
</dbReference>
<feature type="domain" description="Ribosome recycling factor" evidence="7">
    <location>
        <begin position="21"/>
        <end position="182"/>
    </location>
</feature>
<evidence type="ECO:0000256" key="2">
    <source>
        <dbReference type="ARBA" id="ARBA00005912"/>
    </source>
</evidence>
<comment type="caution">
    <text evidence="8">The sequence shown here is derived from an EMBL/GenBank/DDBJ whole genome shotgun (WGS) entry which is preliminary data.</text>
</comment>
<sequence>MSEMTQKYEAKMEGAVDHLFKELQGIRAGRANPGILDKVTVDYYGTPTPINQVAAVAVAEARILTIQPWDASMMHAIEKAILTSDIGINPTNDGRLMRLVFPAPTEERRKALTKEAQKMAEEAKIAVRNVRRDAMDKFKAKKKAGELTEDDQKQLEEEMQKITDKFVKKVDKVCEEKIKEIMEI</sequence>
<dbReference type="Proteomes" id="UP000659630">
    <property type="component" value="Unassembled WGS sequence"/>
</dbReference>
<gene>
    <name evidence="5 8" type="primary">frr</name>
    <name evidence="8" type="ORF">H8S23_00830</name>
</gene>
<dbReference type="InterPro" id="IPR023584">
    <property type="entry name" value="Ribosome_recyc_fac_dom"/>
</dbReference>
<keyword evidence="9" id="KW-1185">Reference proteome</keyword>
<comment type="similarity">
    <text evidence="2 5">Belongs to the RRF family.</text>
</comment>
<keyword evidence="3 5" id="KW-0963">Cytoplasm</keyword>
<evidence type="ECO:0000313" key="8">
    <source>
        <dbReference type="EMBL" id="MBC5580047.1"/>
    </source>
</evidence>
<proteinExistence type="inferred from homology"/>
<dbReference type="PANTHER" id="PTHR20982">
    <property type="entry name" value="RIBOSOME RECYCLING FACTOR"/>
    <property type="match status" value="1"/>
</dbReference>
<keyword evidence="6" id="KW-0175">Coiled coil</keyword>
<comment type="function">
    <text evidence="5">Responsible for the release of ribosomes from messenger RNA at the termination of protein biosynthesis. May increase the efficiency of translation by recycling ribosomes from one round of translation to another.</text>
</comment>
<evidence type="ECO:0000256" key="1">
    <source>
        <dbReference type="ARBA" id="ARBA00004496"/>
    </source>
</evidence>
<dbReference type="InterPro" id="IPR036191">
    <property type="entry name" value="RRF_sf"/>
</dbReference>
<comment type="subcellular location">
    <subcellularLocation>
        <location evidence="1 5">Cytoplasm</location>
    </subcellularLocation>
</comment>